<proteinExistence type="predicted"/>
<keyword evidence="2" id="KW-0808">Transferase</keyword>
<evidence type="ECO:0000259" key="5">
    <source>
        <dbReference type="Pfam" id="PF08100"/>
    </source>
</evidence>
<dbReference type="SUPFAM" id="SSF46785">
    <property type="entry name" value="Winged helix' DNA-binding domain"/>
    <property type="match status" value="1"/>
</dbReference>
<feature type="domain" description="O-methyltransferase C-terminal" evidence="4">
    <location>
        <begin position="209"/>
        <end position="389"/>
    </location>
</feature>
<evidence type="ECO:0000256" key="1">
    <source>
        <dbReference type="ARBA" id="ARBA00022603"/>
    </source>
</evidence>
<sequence>MSPIDLVNDLQKLVVSTFSGEVTDPFEVYKAKHKISDLCLALLRSVQGPEEYTAILAESCQESSALNVITSLNVADHIAESPNGQLSLTELSKKVKADEQYLSVMLSSLAYHGYFVEVGGFGSQVYANNEFSNILLSETTHAKDGKSMKDAVGLAADDGAKSTTRLLEAATGKGKESSKTAANIAFGFDGSVFQWMSSPGNEWRGKRTAKAMVQLHGMANGEIGEDYSWEKLATPIIDIGGGIGSFEGVVLSAPKNRDLTFKIFDIEKTVEHAKKVWSGKPQWMQERVSFIAGDFMQSSPADSKIPTPAEGAGTYVIRHVLHDWNDDQVVTILTHVRNAMLGSPPPTTSTPPPRLLLVEMMLTETSSRFTRTTSLQLLSLSGGVTRTEDADRPARVSRLSPVQFRKLIAQAGFIVENVTAVRGVDLIVELKPTPL</sequence>
<dbReference type="Pfam" id="PF00891">
    <property type="entry name" value="Methyltransf_2"/>
    <property type="match status" value="1"/>
</dbReference>
<name>A0A8H8CQA3_PSICU</name>
<dbReference type="PROSITE" id="PS51683">
    <property type="entry name" value="SAM_OMT_II"/>
    <property type="match status" value="1"/>
</dbReference>
<evidence type="ECO:0008006" key="7">
    <source>
        <dbReference type="Google" id="ProtNLM"/>
    </source>
</evidence>
<dbReference type="AlphaFoldDB" id="A0A8H8CQA3"/>
<dbReference type="GO" id="GO:0046983">
    <property type="term" value="F:protein dimerization activity"/>
    <property type="evidence" value="ECO:0007669"/>
    <property type="project" value="InterPro"/>
</dbReference>
<protein>
    <recommendedName>
        <fullName evidence="7">O-methyltransferase domain-containing protein</fullName>
    </recommendedName>
</protein>
<dbReference type="InterPro" id="IPR029063">
    <property type="entry name" value="SAM-dependent_MTases_sf"/>
</dbReference>
<dbReference type="Pfam" id="PF08100">
    <property type="entry name" value="Dimerisation"/>
    <property type="match status" value="1"/>
</dbReference>
<evidence type="ECO:0000313" key="6">
    <source>
        <dbReference type="EMBL" id="KAG5174797.1"/>
    </source>
</evidence>
<evidence type="ECO:0000259" key="4">
    <source>
        <dbReference type="Pfam" id="PF00891"/>
    </source>
</evidence>
<comment type="caution">
    <text evidence="6">The sequence shown here is derived from an EMBL/GenBank/DDBJ whole genome shotgun (WGS) entry which is preliminary data.</text>
</comment>
<dbReference type="InterPro" id="IPR016461">
    <property type="entry name" value="COMT-like"/>
</dbReference>
<dbReference type="InterPro" id="IPR001077">
    <property type="entry name" value="COMT_C"/>
</dbReference>
<evidence type="ECO:0000256" key="3">
    <source>
        <dbReference type="ARBA" id="ARBA00022691"/>
    </source>
</evidence>
<dbReference type="InterPro" id="IPR036390">
    <property type="entry name" value="WH_DNA-bd_sf"/>
</dbReference>
<dbReference type="GO" id="GO:0032259">
    <property type="term" value="P:methylation"/>
    <property type="evidence" value="ECO:0007669"/>
    <property type="project" value="UniProtKB-KW"/>
</dbReference>
<dbReference type="InterPro" id="IPR012967">
    <property type="entry name" value="COMT_dimerisation"/>
</dbReference>
<organism evidence="6">
    <name type="scientific">Psilocybe cubensis</name>
    <name type="common">Psychedelic mushroom</name>
    <name type="synonym">Stropharia cubensis</name>
    <dbReference type="NCBI Taxonomy" id="181762"/>
    <lineage>
        <taxon>Eukaryota</taxon>
        <taxon>Fungi</taxon>
        <taxon>Dikarya</taxon>
        <taxon>Basidiomycota</taxon>
        <taxon>Agaricomycotina</taxon>
        <taxon>Agaricomycetes</taxon>
        <taxon>Agaricomycetidae</taxon>
        <taxon>Agaricales</taxon>
        <taxon>Agaricineae</taxon>
        <taxon>Strophariaceae</taxon>
        <taxon>Psilocybe</taxon>
    </lineage>
</organism>
<gene>
    <name evidence="6" type="ORF">JR316_001465</name>
</gene>
<dbReference type="SUPFAM" id="SSF53335">
    <property type="entry name" value="S-adenosyl-L-methionine-dependent methyltransferases"/>
    <property type="match status" value="1"/>
</dbReference>
<dbReference type="PANTHER" id="PTHR43712:SF2">
    <property type="entry name" value="O-METHYLTRANSFERASE CICE"/>
    <property type="match status" value="1"/>
</dbReference>
<feature type="domain" description="O-methyltransferase dimerisation" evidence="5">
    <location>
        <begin position="60"/>
        <end position="137"/>
    </location>
</feature>
<reference evidence="6" key="1">
    <citation type="submission" date="2021-02" db="EMBL/GenBank/DDBJ databases">
        <title>Psilocybe cubensis genome.</title>
        <authorList>
            <person name="Mckernan K.J."/>
            <person name="Crawford S."/>
            <person name="Trippe A."/>
            <person name="Kane L.T."/>
            <person name="Mclaughlin S."/>
        </authorList>
    </citation>
    <scope>NUCLEOTIDE SEQUENCE [LARGE SCALE GENOMIC DNA]</scope>
    <source>
        <strain evidence="6">MGC-MH-2018</strain>
    </source>
</reference>
<dbReference type="Gene3D" id="1.10.10.10">
    <property type="entry name" value="Winged helix-like DNA-binding domain superfamily/Winged helix DNA-binding domain"/>
    <property type="match status" value="1"/>
</dbReference>
<accession>A0A8H8CQA3</accession>
<dbReference type="PANTHER" id="PTHR43712">
    <property type="entry name" value="PUTATIVE (AFU_ORTHOLOGUE AFUA_4G14580)-RELATED"/>
    <property type="match status" value="1"/>
</dbReference>
<dbReference type="GO" id="GO:0008171">
    <property type="term" value="F:O-methyltransferase activity"/>
    <property type="evidence" value="ECO:0007669"/>
    <property type="project" value="InterPro"/>
</dbReference>
<dbReference type="EMBL" id="JAFIQS010000001">
    <property type="protein sequence ID" value="KAG5174797.1"/>
    <property type="molecule type" value="Genomic_DNA"/>
</dbReference>
<keyword evidence="1" id="KW-0489">Methyltransferase</keyword>
<keyword evidence="3" id="KW-0949">S-adenosyl-L-methionine</keyword>
<evidence type="ECO:0000256" key="2">
    <source>
        <dbReference type="ARBA" id="ARBA00022679"/>
    </source>
</evidence>
<dbReference type="InterPro" id="IPR036388">
    <property type="entry name" value="WH-like_DNA-bd_sf"/>
</dbReference>
<dbReference type="Gene3D" id="3.40.50.150">
    <property type="entry name" value="Vaccinia Virus protein VP39"/>
    <property type="match status" value="1"/>
</dbReference>